<evidence type="ECO:0000256" key="1">
    <source>
        <dbReference type="SAM" id="SignalP"/>
    </source>
</evidence>
<dbReference type="RefSeq" id="XP_040743592.1">
    <property type="nucleotide sequence ID" value="XM_040883519.1"/>
</dbReference>
<protein>
    <submittedName>
        <fullName evidence="2">Uncharacterized protein</fullName>
    </submittedName>
</protein>
<dbReference type="EMBL" id="MCFD01000006">
    <property type="protein sequence ID" value="ORX69954.1"/>
    <property type="molecule type" value="Genomic_DNA"/>
</dbReference>
<evidence type="ECO:0000313" key="3">
    <source>
        <dbReference type="Proteomes" id="UP000193922"/>
    </source>
</evidence>
<dbReference type="GeneID" id="63800167"/>
<keyword evidence="1" id="KW-0732">Signal</keyword>
<feature type="chain" id="PRO_5011012263" evidence="1">
    <location>
        <begin position="18"/>
        <end position="161"/>
    </location>
</feature>
<feature type="signal peptide" evidence="1">
    <location>
        <begin position="1"/>
        <end position="17"/>
    </location>
</feature>
<proteinExistence type="predicted"/>
<dbReference type="AlphaFoldDB" id="A0A1Y1W9Y9"/>
<accession>A0A1Y1W9Y9</accession>
<sequence>MKFVYLATLALAVAALANPGSYYPLQTYSGYSPNNHGDPSYMLPSKELVSFNNPTPVVLPTKPTSTPTATSTSSTSYDYSYEIDLSGFNSKITHFFVSYSDPWVSGGVGVGSVLPKPTPPPPPTLGVICDRSFPGLLAGIGLDLGLRLNLSLIGINACIGL</sequence>
<reference evidence="2 3" key="1">
    <citation type="submission" date="2016-07" db="EMBL/GenBank/DDBJ databases">
        <title>Pervasive Adenine N6-methylation of Active Genes in Fungi.</title>
        <authorList>
            <consortium name="DOE Joint Genome Institute"/>
            <person name="Mondo S.J."/>
            <person name="Dannebaum R.O."/>
            <person name="Kuo R.C."/>
            <person name="Labutti K."/>
            <person name="Haridas S."/>
            <person name="Kuo A."/>
            <person name="Salamov A."/>
            <person name="Ahrendt S.R."/>
            <person name="Lipzen A."/>
            <person name="Sullivan W."/>
            <person name="Andreopoulos W.B."/>
            <person name="Clum A."/>
            <person name="Lindquist E."/>
            <person name="Daum C."/>
            <person name="Ramamoorthy G.K."/>
            <person name="Gryganskyi A."/>
            <person name="Culley D."/>
            <person name="Magnuson J.K."/>
            <person name="James T.Y."/>
            <person name="O'Malley M.A."/>
            <person name="Stajich J.E."/>
            <person name="Spatafora J.W."/>
            <person name="Visel A."/>
            <person name="Grigoriev I.V."/>
        </authorList>
    </citation>
    <scope>NUCLEOTIDE SEQUENCE [LARGE SCALE GENOMIC DNA]</scope>
    <source>
        <strain evidence="2 3">ATCC 12442</strain>
    </source>
</reference>
<keyword evidence="3" id="KW-1185">Reference proteome</keyword>
<dbReference type="Proteomes" id="UP000193922">
    <property type="component" value="Unassembled WGS sequence"/>
</dbReference>
<evidence type="ECO:0000313" key="2">
    <source>
        <dbReference type="EMBL" id="ORX69954.1"/>
    </source>
</evidence>
<comment type="caution">
    <text evidence="2">The sequence shown here is derived from an EMBL/GenBank/DDBJ whole genome shotgun (WGS) entry which is preliminary data.</text>
</comment>
<organism evidence="2 3">
    <name type="scientific">Linderina pennispora</name>
    <dbReference type="NCBI Taxonomy" id="61395"/>
    <lineage>
        <taxon>Eukaryota</taxon>
        <taxon>Fungi</taxon>
        <taxon>Fungi incertae sedis</taxon>
        <taxon>Zoopagomycota</taxon>
        <taxon>Kickxellomycotina</taxon>
        <taxon>Kickxellomycetes</taxon>
        <taxon>Kickxellales</taxon>
        <taxon>Kickxellaceae</taxon>
        <taxon>Linderina</taxon>
    </lineage>
</organism>
<dbReference type="OrthoDB" id="5594784at2759"/>
<gene>
    <name evidence="2" type="ORF">DL89DRAFT_149258</name>
</gene>
<name>A0A1Y1W9Y9_9FUNG</name>